<dbReference type="InterPro" id="IPR017853">
    <property type="entry name" value="GH"/>
</dbReference>
<dbReference type="GO" id="GO:0000272">
    <property type="term" value="P:polysaccharide catabolic process"/>
    <property type="evidence" value="ECO:0007669"/>
    <property type="project" value="UniProtKB-KW"/>
</dbReference>
<gene>
    <name evidence="9" type="ORF">TPC1_17217</name>
</gene>
<dbReference type="PANTHER" id="PTHR31352">
    <property type="entry name" value="BETA-AMYLASE 1, CHLOROPLASTIC"/>
    <property type="match status" value="1"/>
</dbReference>
<evidence type="ECO:0000256" key="7">
    <source>
        <dbReference type="ARBA" id="ARBA00023326"/>
    </source>
</evidence>
<accession>A0A146K2U8</accession>
<dbReference type="EC" id="3.2.1.2" evidence="3 8"/>
<evidence type="ECO:0000256" key="6">
    <source>
        <dbReference type="ARBA" id="ARBA00023295"/>
    </source>
</evidence>
<dbReference type="AlphaFoldDB" id="A0A146K2U8"/>
<dbReference type="GO" id="GO:0016161">
    <property type="term" value="F:beta-amylase activity"/>
    <property type="evidence" value="ECO:0007669"/>
    <property type="project" value="UniProtKB-EC"/>
</dbReference>
<evidence type="ECO:0000256" key="5">
    <source>
        <dbReference type="ARBA" id="ARBA00023277"/>
    </source>
</evidence>
<evidence type="ECO:0000256" key="3">
    <source>
        <dbReference type="ARBA" id="ARBA00012594"/>
    </source>
</evidence>
<dbReference type="EMBL" id="GDID01005376">
    <property type="protein sequence ID" value="JAP91230.1"/>
    <property type="molecule type" value="Transcribed_RNA"/>
</dbReference>
<proteinExistence type="inferred from homology"/>
<keyword evidence="7 8" id="KW-0624">Polysaccharide degradation</keyword>
<dbReference type="Gene3D" id="3.20.20.80">
    <property type="entry name" value="Glycosidases"/>
    <property type="match status" value="1"/>
</dbReference>
<sequence length="421" mass="48410">MVKVNVMLPLTTVNNNGQVTDKNWLKNSFQRLKGIGVNGVMMDVWWGISEPNPGQYRFDGYREVFQLAKDAGLKAQPVMSFHKCGGNVGDDCNFPIPQWAHEIAISKRLYYEDQWGNKQEDYISLSADNEKIFPGPQGQRTPIQIYSDYMNAFKNAMGDLMSIVDDIQVGTGPCGETRYPGYPMNRWHYPGVGAFQAFDPLYVQQYKDKAQQQGKNYQYPPTNAGQYNSRPEQTEFFTRGFKTEEGNFFLQYYQQVMLEHSKTIILEAKKIFPSNQLSVKISGIHWWYGTENHAAELTCGYYNANGRNAYIDFMEEFGQMVTYDFTCLEMTNQEHSGENCNSQPEQLVQQVWEASKQLNTKLSGENALARYDYNAYQQILRQIRAAAGRFQAFTYLRLTGQLLDGGNFDQFRNFVQEANKI</sequence>
<keyword evidence="6 8" id="KW-0326">Glycosidase</keyword>
<evidence type="ECO:0000256" key="4">
    <source>
        <dbReference type="ARBA" id="ARBA00022801"/>
    </source>
</evidence>
<dbReference type="SUPFAM" id="SSF51445">
    <property type="entry name" value="(Trans)glycosidases"/>
    <property type="match status" value="1"/>
</dbReference>
<organism evidence="9">
    <name type="scientific">Trepomonas sp. PC1</name>
    <dbReference type="NCBI Taxonomy" id="1076344"/>
    <lineage>
        <taxon>Eukaryota</taxon>
        <taxon>Metamonada</taxon>
        <taxon>Diplomonadida</taxon>
        <taxon>Hexamitidae</taxon>
        <taxon>Hexamitinae</taxon>
        <taxon>Trepomonas</taxon>
    </lineage>
</organism>
<comment type="catalytic activity">
    <reaction evidence="1 8">
        <text>Hydrolysis of (1-&gt;4)-alpha-D-glucosidic linkages in polysaccharides so as to remove successive maltose units from the non-reducing ends of the chains.</text>
        <dbReference type="EC" id="3.2.1.2"/>
    </reaction>
</comment>
<dbReference type="PANTHER" id="PTHR31352:SF1">
    <property type="entry name" value="BETA-AMYLASE 3, CHLOROPLASTIC"/>
    <property type="match status" value="1"/>
</dbReference>
<name>A0A146K2U8_9EUKA</name>
<keyword evidence="4 8" id="KW-0378">Hydrolase</keyword>
<evidence type="ECO:0000256" key="2">
    <source>
        <dbReference type="ARBA" id="ARBA00005652"/>
    </source>
</evidence>
<keyword evidence="5 8" id="KW-0119">Carbohydrate metabolism</keyword>
<dbReference type="InterPro" id="IPR018238">
    <property type="entry name" value="Glyco_hydro_14_CS"/>
</dbReference>
<comment type="similarity">
    <text evidence="2 8">Belongs to the glycosyl hydrolase 14 family.</text>
</comment>
<dbReference type="PROSITE" id="PS00506">
    <property type="entry name" value="BETA_AMYLASE_1"/>
    <property type="match status" value="1"/>
</dbReference>
<dbReference type="InterPro" id="IPR001554">
    <property type="entry name" value="Glyco_hydro_14"/>
</dbReference>
<evidence type="ECO:0000313" key="9">
    <source>
        <dbReference type="EMBL" id="JAP91230.1"/>
    </source>
</evidence>
<dbReference type="Pfam" id="PF01373">
    <property type="entry name" value="Glyco_hydro_14"/>
    <property type="match status" value="1"/>
</dbReference>
<evidence type="ECO:0000256" key="1">
    <source>
        <dbReference type="ARBA" id="ARBA00000546"/>
    </source>
</evidence>
<evidence type="ECO:0000256" key="8">
    <source>
        <dbReference type="RuleBase" id="RU000509"/>
    </source>
</evidence>
<protein>
    <recommendedName>
        <fullName evidence="3 8">Beta-amylase</fullName>
        <ecNumber evidence="3 8">3.2.1.2</ecNumber>
    </recommendedName>
</protein>
<dbReference type="PRINTS" id="PR00750">
    <property type="entry name" value="BETAAMYLASE"/>
</dbReference>
<reference evidence="9" key="1">
    <citation type="submission" date="2015-07" db="EMBL/GenBank/DDBJ databases">
        <title>Adaptation to a free-living lifestyle via gene acquisitions in the diplomonad Trepomonas sp. PC1.</title>
        <authorList>
            <person name="Xu F."/>
            <person name="Jerlstrom-Hultqvist J."/>
            <person name="Kolisko M."/>
            <person name="Simpson A.G.B."/>
            <person name="Roger A.J."/>
            <person name="Svard S.G."/>
            <person name="Andersson J.O."/>
        </authorList>
    </citation>
    <scope>NUCLEOTIDE SEQUENCE</scope>
    <source>
        <strain evidence="9">PC1</strain>
    </source>
</reference>